<evidence type="ECO:0000313" key="2">
    <source>
        <dbReference type="EMBL" id="MEB2579427.1"/>
    </source>
</evidence>
<dbReference type="PROSITE" id="PS50937">
    <property type="entry name" value="HTH_MERR_2"/>
    <property type="match status" value="1"/>
</dbReference>
<comment type="caution">
    <text evidence="2">The sequence shown here is derived from an EMBL/GenBank/DDBJ whole genome shotgun (WGS) entry which is preliminary data.</text>
</comment>
<accession>A0ABU5WKD0</accession>
<dbReference type="InterPro" id="IPR000551">
    <property type="entry name" value="MerR-type_HTH_dom"/>
</dbReference>
<organism evidence="2 3">
    <name type="scientific">Burkholderia anthinoferrum</name>
    <dbReference type="NCBI Taxonomy" id="3090833"/>
    <lineage>
        <taxon>Bacteria</taxon>
        <taxon>Pseudomonadati</taxon>
        <taxon>Pseudomonadota</taxon>
        <taxon>Betaproteobacteria</taxon>
        <taxon>Burkholderiales</taxon>
        <taxon>Burkholderiaceae</taxon>
        <taxon>Burkholderia</taxon>
    </lineage>
</organism>
<dbReference type="Gene3D" id="1.10.1660.10">
    <property type="match status" value="1"/>
</dbReference>
<dbReference type="SUPFAM" id="SSF46955">
    <property type="entry name" value="Putative DNA-binding domain"/>
    <property type="match status" value="1"/>
</dbReference>
<sequence>MATSDSVVETFSAKQAADLSGLSMHMLNYLGRYHLVEPSGNARRSRGHARRYEFADLLLLRVIARLLENGISVLRLRRDLEGLRTRGGATELLVRRFVVTDGYNLLFQDGGVAELLESGQLSFAFVLELGSLRSEVSLAIQRRAAA</sequence>
<gene>
    <name evidence="2" type="ORF">SB593_10710</name>
</gene>
<dbReference type="Pfam" id="PF13411">
    <property type="entry name" value="MerR_1"/>
    <property type="match status" value="1"/>
</dbReference>
<name>A0ABU5WKD0_9BURK</name>
<keyword evidence="3" id="KW-1185">Reference proteome</keyword>
<dbReference type="InterPro" id="IPR009061">
    <property type="entry name" value="DNA-bd_dom_put_sf"/>
</dbReference>
<reference evidence="2 3" key="1">
    <citation type="journal article" date="2023" name="Front. Microbiol.">
        <title>Genomic analyses of Burkholderia respiratory isolates indicates two evolutionarily distinct B. anthina clades.</title>
        <authorList>
            <person name="Pham A."/>
            <person name="Volmer J.G."/>
            <person name="Chambers D.C."/>
            <person name="Smith D.J."/>
            <person name="Reid D.W."/>
            <person name="Burr L."/>
            <person name="Wells T.J."/>
        </authorList>
    </citation>
    <scope>NUCLEOTIDE SEQUENCE [LARGE SCALE GENOMIC DNA]</scope>
    <source>
        <strain evidence="2 3">BCCIQ07A</strain>
    </source>
</reference>
<dbReference type="SMART" id="SM00422">
    <property type="entry name" value="HTH_MERR"/>
    <property type="match status" value="1"/>
</dbReference>
<evidence type="ECO:0000259" key="1">
    <source>
        <dbReference type="PROSITE" id="PS50937"/>
    </source>
</evidence>
<dbReference type="Proteomes" id="UP001304467">
    <property type="component" value="Unassembled WGS sequence"/>
</dbReference>
<protein>
    <submittedName>
        <fullName evidence="2">MerR family transcriptional regulator</fullName>
    </submittedName>
</protein>
<proteinExistence type="predicted"/>
<evidence type="ECO:0000313" key="3">
    <source>
        <dbReference type="Proteomes" id="UP001304467"/>
    </source>
</evidence>
<feature type="domain" description="HTH merR-type" evidence="1">
    <location>
        <begin position="10"/>
        <end position="82"/>
    </location>
</feature>
<dbReference type="RefSeq" id="WP_167230535.1">
    <property type="nucleotide sequence ID" value="NZ_JAWRKY010000005.1"/>
</dbReference>
<dbReference type="EMBL" id="JAWRLE010000013">
    <property type="protein sequence ID" value="MEB2579427.1"/>
    <property type="molecule type" value="Genomic_DNA"/>
</dbReference>